<organism evidence="2 3">
    <name type="scientific">Aliidiomarina shirensis</name>
    <dbReference type="NCBI Taxonomy" id="1048642"/>
    <lineage>
        <taxon>Bacteria</taxon>
        <taxon>Pseudomonadati</taxon>
        <taxon>Pseudomonadota</taxon>
        <taxon>Gammaproteobacteria</taxon>
        <taxon>Alteromonadales</taxon>
        <taxon>Idiomarinaceae</taxon>
        <taxon>Aliidiomarina</taxon>
    </lineage>
</organism>
<sequence>MSSALSANETSSIQLRTEWSESRSVWLRWPYREEIWPQRLGELAPVQQEFLRLLQVLAEARIPVNLQVAVGHVDNVRSVLAEQPFTELLTIQLHEVAYGDVWLRDCAPFIAEGVQTEKHASAWHFQFDGWGGIDDQFNHDIEARNWLSEKLGLLNAGAGVANDNMVLEGGALHHDGEGTAIACAGSILFRPGNDGLTAAEFRQKLHGCFAIEKVLMVPGRLAADETGGHVDNLAVFIAPGEVAIAYTDDASHPDYATCRRVFDFFADAIDAHGRAFVIHKLPLPRAPRLSAAEAVDIKQRHGVRRRIAGMPLMASYVNFLRINMGVEHLSAGSTGKLIVMPGFGLPSDEVARNLMAKWLPDYRVVTVPARGLLVGGGGWHCASFAY</sequence>
<reference evidence="3" key="1">
    <citation type="journal article" date="2018" name="Front. Microbiol.">
        <title>Genome-Based Analysis Reveals the Taxonomy and Diversity of the Family Idiomarinaceae.</title>
        <authorList>
            <person name="Liu Y."/>
            <person name="Lai Q."/>
            <person name="Shao Z."/>
        </authorList>
    </citation>
    <scope>NUCLEOTIDE SEQUENCE [LARGE SCALE GENOMIC DNA]</scope>
    <source>
        <strain evidence="3">AIS</strain>
    </source>
</reference>
<gene>
    <name evidence="2" type="ORF">CWE13_04175</name>
</gene>
<dbReference type="PANTHER" id="PTHR31377">
    <property type="entry name" value="AGMATINE DEIMINASE-RELATED"/>
    <property type="match status" value="1"/>
</dbReference>
<evidence type="ECO:0000313" key="2">
    <source>
        <dbReference type="EMBL" id="RUO37178.1"/>
    </source>
</evidence>
<dbReference type="AlphaFoldDB" id="A0A432WTV6"/>
<dbReference type="PANTHER" id="PTHR31377:SF0">
    <property type="entry name" value="AGMATINE DEIMINASE-RELATED"/>
    <property type="match status" value="1"/>
</dbReference>
<dbReference type="Gene3D" id="3.75.10.10">
    <property type="entry name" value="L-arginine/glycine Amidinotransferase, Chain A"/>
    <property type="match status" value="1"/>
</dbReference>
<dbReference type="GO" id="GO:0047632">
    <property type="term" value="F:agmatine deiminase activity"/>
    <property type="evidence" value="ECO:0007669"/>
    <property type="project" value="TreeGrafter"/>
</dbReference>
<dbReference type="Proteomes" id="UP000286934">
    <property type="component" value="Unassembled WGS sequence"/>
</dbReference>
<keyword evidence="3" id="KW-1185">Reference proteome</keyword>
<evidence type="ECO:0008006" key="4">
    <source>
        <dbReference type="Google" id="ProtNLM"/>
    </source>
</evidence>
<comment type="caution">
    <text evidence="2">The sequence shown here is derived from an EMBL/GenBank/DDBJ whole genome shotgun (WGS) entry which is preliminary data.</text>
</comment>
<protein>
    <recommendedName>
        <fullName evidence="4">Agmatine deiminase</fullName>
    </recommendedName>
</protein>
<dbReference type="InterPro" id="IPR007466">
    <property type="entry name" value="Peptidyl-Arg-deiminase_porph"/>
</dbReference>
<dbReference type="OrthoDB" id="9808013at2"/>
<dbReference type="GO" id="GO:0004668">
    <property type="term" value="F:protein-arginine deiminase activity"/>
    <property type="evidence" value="ECO:0007669"/>
    <property type="project" value="InterPro"/>
</dbReference>
<dbReference type="Pfam" id="PF04371">
    <property type="entry name" value="PAD_porph"/>
    <property type="match status" value="1"/>
</dbReference>
<accession>A0A432WTV6</accession>
<evidence type="ECO:0000256" key="1">
    <source>
        <dbReference type="ARBA" id="ARBA00022801"/>
    </source>
</evidence>
<dbReference type="RefSeq" id="WP_126806203.1">
    <property type="nucleotide sequence ID" value="NZ_PIPP01000002.1"/>
</dbReference>
<keyword evidence="1" id="KW-0378">Hydrolase</keyword>
<name>A0A432WTV6_9GAMM</name>
<dbReference type="SUPFAM" id="SSF55909">
    <property type="entry name" value="Pentein"/>
    <property type="match status" value="1"/>
</dbReference>
<evidence type="ECO:0000313" key="3">
    <source>
        <dbReference type="Proteomes" id="UP000286934"/>
    </source>
</evidence>
<dbReference type="EMBL" id="PIPP01000002">
    <property type="protein sequence ID" value="RUO37178.1"/>
    <property type="molecule type" value="Genomic_DNA"/>
</dbReference>
<dbReference type="GO" id="GO:0009446">
    <property type="term" value="P:putrescine biosynthetic process"/>
    <property type="evidence" value="ECO:0007669"/>
    <property type="project" value="InterPro"/>
</dbReference>
<proteinExistence type="predicted"/>